<protein>
    <recommendedName>
        <fullName evidence="6">SGF29 C-terminal domain-containing protein</fullName>
    </recommendedName>
</protein>
<dbReference type="InterPro" id="IPR010750">
    <property type="entry name" value="SGF29_tudor-like_dom"/>
</dbReference>
<dbReference type="GO" id="GO:0000124">
    <property type="term" value="C:SAGA complex"/>
    <property type="evidence" value="ECO:0007669"/>
    <property type="project" value="InterPro"/>
</dbReference>
<feature type="region of interest" description="Disordered" evidence="5">
    <location>
        <begin position="1"/>
        <end position="91"/>
    </location>
</feature>
<evidence type="ECO:0000259" key="6">
    <source>
        <dbReference type="PROSITE" id="PS51518"/>
    </source>
</evidence>
<name>A0AAF0DFT1_9EURO</name>
<comment type="subcellular location">
    <subcellularLocation>
        <location evidence="1">Nucleus</location>
    </subcellularLocation>
</comment>
<feature type="compositionally biased region" description="Polar residues" evidence="5">
    <location>
        <begin position="264"/>
        <end position="280"/>
    </location>
</feature>
<dbReference type="Proteomes" id="UP001219355">
    <property type="component" value="Chromosome 1"/>
</dbReference>
<feature type="compositionally biased region" description="Polar residues" evidence="5">
    <location>
        <begin position="13"/>
        <end position="27"/>
    </location>
</feature>
<dbReference type="CDD" id="cd20394">
    <property type="entry name" value="Tudor_SGF29_rpt2"/>
    <property type="match status" value="1"/>
</dbReference>
<dbReference type="FunFam" id="2.30.30.140:FF:000055">
    <property type="entry name" value="SAGA complex component"/>
    <property type="match status" value="1"/>
</dbReference>
<evidence type="ECO:0000256" key="1">
    <source>
        <dbReference type="ARBA" id="ARBA00004123"/>
    </source>
</evidence>
<keyword evidence="4" id="KW-0539">Nucleus</keyword>
<accession>A0AAF0DFT1</accession>
<evidence type="ECO:0000256" key="2">
    <source>
        <dbReference type="ARBA" id="ARBA00023015"/>
    </source>
</evidence>
<reference evidence="7" key="1">
    <citation type="submission" date="2023-03" db="EMBL/GenBank/DDBJ databases">
        <title>Emydomyces testavorans Genome Sequence.</title>
        <authorList>
            <person name="Hoyer L."/>
        </authorList>
    </citation>
    <scope>NUCLEOTIDE SEQUENCE</scope>
    <source>
        <strain evidence="7">16-2883</strain>
    </source>
</reference>
<gene>
    <name evidence="7" type="ORF">PRK78_002140</name>
</gene>
<dbReference type="PANTHER" id="PTHR21539:SF0">
    <property type="entry name" value="SAGA-ASSOCIATED FACTOR 29"/>
    <property type="match status" value="1"/>
</dbReference>
<sequence length="436" mass="47920">MANQSHAMGDEVTGSSHQRHSSPTPSTELEHGAGGQLPGTASSPISATGGQKKGTGTRRQRDDAIHNSAATSPLKDPQEDRRELYTPLALSTRSKKPDIVYNNEYRWEAYEIEMSRNRPRGAARDNGQAANEEIDMWNKILSDLTKAKEKNDRQKVLSQQIGTLNEKIAKNGNKPSLDEIDQLDKYHRELMKLADEEKSILQDEPADVIKNVEILMALRSASEADPQGRLVSGKPRKRKTDIDSGAADSPGPSATPISEKLNRLKSSGQRSTSVSSAQTRETTKGDEGSEGIKGTKGTAAEKSGQLFIGAEVVFKHNKKQQGIEGEGIQCIIKNITVEGHKKRYDVQDPEPIENGEEGAVYRTTAASLIPIPQIGTSLPAFPPGKQVLARYPDTTTFYRAEVMGTKKDVYRLKFEGEEDDKEMDVDRRFVLDIPGK</sequence>
<feature type="region of interest" description="Disordered" evidence="5">
    <location>
        <begin position="222"/>
        <end position="299"/>
    </location>
</feature>
<dbReference type="GO" id="GO:0005634">
    <property type="term" value="C:nucleus"/>
    <property type="evidence" value="ECO:0007669"/>
    <property type="project" value="UniProtKB-SubCell"/>
</dbReference>
<keyword evidence="3" id="KW-0804">Transcription</keyword>
<proteinExistence type="predicted"/>
<evidence type="ECO:0000313" key="8">
    <source>
        <dbReference type="Proteomes" id="UP001219355"/>
    </source>
</evidence>
<keyword evidence="8" id="KW-1185">Reference proteome</keyword>
<dbReference type="InterPro" id="IPR037802">
    <property type="entry name" value="SGF29"/>
</dbReference>
<evidence type="ECO:0000256" key="4">
    <source>
        <dbReference type="ARBA" id="ARBA00023242"/>
    </source>
</evidence>
<evidence type="ECO:0000256" key="5">
    <source>
        <dbReference type="SAM" id="MobiDB-lite"/>
    </source>
</evidence>
<feature type="domain" description="SGF29 C-terminal" evidence="6">
    <location>
        <begin position="302"/>
        <end position="436"/>
    </location>
</feature>
<dbReference type="CDD" id="cd20393">
    <property type="entry name" value="Tudor_SGF29_rpt1"/>
    <property type="match status" value="1"/>
</dbReference>
<organism evidence="7 8">
    <name type="scientific">Emydomyces testavorans</name>
    <dbReference type="NCBI Taxonomy" id="2070801"/>
    <lineage>
        <taxon>Eukaryota</taxon>
        <taxon>Fungi</taxon>
        <taxon>Dikarya</taxon>
        <taxon>Ascomycota</taxon>
        <taxon>Pezizomycotina</taxon>
        <taxon>Eurotiomycetes</taxon>
        <taxon>Eurotiomycetidae</taxon>
        <taxon>Onygenales</taxon>
        <taxon>Nannizziopsiaceae</taxon>
        <taxon>Emydomyces</taxon>
    </lineage>
</organism>
<keyword evidence="2" id="KW-0805">Transcription regulation</keyword>
<dbReference type="InterPro" id="IPR047287">
    <property type="entry name" value="Tudor_SGF29_rpt2"/>
</dbReference>
<dbReference type="PANTHER" id="PTHR21539">
    <property type="entry name" value="SAGA-ASSOCIATED FACTOR 29"/>
    <property type="match status" value="1"/>
</dbReference>
<evidence type="ECO:0000313" key="7">
    <source>
        <dbReference type="EMBL" id="WEW56692.1"/>
    </source>
</evidence>
<dbReference type="Gene3D" id="2.30.30.140">
    <property type="match status" value="1"/>
</dbReference>
<dbReference type="Pfam" id="PF07039">
    <property type="entry name" value="SGF29_Tudor"/>
    <property type="match status" value="1"/>
</dbReference>
<dbReference type="EMBL" id="CP120627">
    <property type="protein sequence ID" value="WEW56692.1"/>
    <property type="molecule type" value="Genomic_DNA"/>
</dbReference>
<dbReference type="InterPro" id="IPR047288">
    <property type="entry name" value="Tudor_SGF29_rpt1"/>
</dbReference>
<evidence type="ECO:0000256" key="3">
    <source>
        <dbReference type="ARBA" id="ARBA00023163"/>
    </source>
</evidence>
<dbReference type="AlphaFoldDB" id="A0AAF0DFT1"/>
<dbReference type="PROSITE" id="PS51518">
    <property type="entry name" value="SGF29_C"/>
    <property type="match status" value="1"/>
</dbReference>